<dbReference type="AlphaFoldDB" id="D5EMJ2"/>
<evidence type="ECO:0000259" key="8">
    <source>
        <dbReference type="Pfam" id="PF00884"/>
    </source>
</evidence>
<keyword evidence="5" id="KW-0378">Hydrolase</keyword>
<keyword evidence="3" id="KW-0479">Metal-binding</keyword>
<keyword evidence="4 7" id="KW-0732">Signal</keyword>
<keyword evidence="6" id="KW-0106">Calcium</keyword>
<dbReference type="SUPFAM" id="SSF53649">
    <property type="entry name" value="Alkaline phosphatase-like"/>
    <property type="match status" value="1"/>
</dbReference>
<evidence type="ECO:0000256" key="5">
    <source>
        <dbReference type="ARBA" id="ARBA00022801"/>
    </source>
</evidence>
<dbReference type="InterPro" id="IPR050738">
    <property type="entry name" value="Sulfatase"/>
</dbReference>
<evidence type="ECO:0000313" key="9">
    <source>
        <dbReference type="EMBL" id="ADE53398.1"/>
    </source>
</evidence>
<dbReference type="eggNOG" id="COG3119">
    <property type="taxonomic scope" value="Bacteria"/>
</dbReference>
<dbReference type="Proteomes" id="UP000000925">
    <property type="component" value="Chromosome"/>
</dbReference>
<evidence type="ECO:0000256" key="6">
    <source>
        <dbReference type="ARBA" id="ARBA00022837"/>
    </source>
</evidence>
<feature type="domain" description="Sulfatase N-terminal" evidence="8">
    <location>
        <begin position="25"/>
        <end position="367"/>
    </location>
</feature>
<dbReference type="HOGENOM" id="CLU_532944_0_0_0"/>
<dbReference type="GO" id="GO:0046872">
    <property type="term" value="F:metal ion binding"/>
    <property type="evidence" value="ECO:0007669"/>
    <property type="project" value="UniProtKB-KW"/>
</dbReference>
<dbReference type="STRING" id="583355.Caka_0373"/>
<feature type="chain" id="PRO_5003071607" evidence="7">
    <location>
        <begin position="21"/>
        <end position="543"/>
    </location>
</feature>
<reference evidence="9 10" key="1">
    <citation type="journal article" date="2010" name="Stand. Genomic Sci.">
        <title>Complete genome sequence of Coraliomargarita akajimensis type strain (04OKA010-24).</title>
        <authorList>
            <person name="Mavromatis K."/>
            <person name="Abt B."/>
            <person name="Brambilla E."/>
            <person name="Lapidus A."/>
            <person name="Copeland A."/>
            <person name="Deshpande S."/>
            <person name="Nolan M."/>
            <person name="Lucas S."/>
            <person name="Tice H."/>
            <person name="Cheng J.F."/>
            <person name="Han C."/>
            <person name="Detter J.C."/>
            <person name="Woyke T."/>
            <person name="Goodwin L."/>
            <person name="Pitluck S."/>
            <person name="Held B."/>
            <person name="Brettin T."/>
            <person name="Tapia R."/>
            <person name="Ivanova N."/>
            <person name="Mikhailova N."/>
            <person name="Pati A."/>
            <person name="Liolios K."/>
            <person name="Chen A."/>
            <person name="Palaniappan K."/>
            <person name="Land M."/>
            <person name="Hauser L."/>
            <person name="Chang Y.J."/>
            <person name="Jeffries C.D."/>
            <person name="Rohde M."/>
            <person name="Goker M."/>
            <person name="Bristow J."/>
            <person name="Eisen J.A."/>
            <person name="Markowitz V."/>
            <person name="Hugenholtz P."/>
            <person name="Klenk H.P."/>
            <person name="Kyrpides N.C."/>
        </authorList>
    </citation>
    <scope>NUCLEOTIDE SEQUENCE [LARGE SCALE GENOMIC DNA]</scope>
    <source>
        <strain evidence="10">DSM 45221 / IAM 15411 / JCM 23193 / KCTC 12865</strain>
    </source>
</reference>
<dbReference type="PANTHER" id="PTHR42693:SF42">
    <property type="entry name" value="ARYLSULFATASE G"/>
    <property type="match status" value="1"/>
</dbReference>
<keyword evidence="10" id="KW-1185">Reference proteome</keyword>
<evidence type="ECO:0000256" key="3">
    <source>
        <dbReference type="ARBA" id="ARBA00022723"/>
    </source>
</evidence>
<comment type="cofactor">
    <cofactor evidence="1">
        <name>Ca(2+)</name>
        <dbReference type="ChEBI" id="CHEBI:29108"/>
    </cofactor>
</comment>
<evidence type="ECO:0000313" key="10">
    <source>
        <dbReference type="Proteomes" id="UP000000925"/>
    </source>
</evidence>
<name>D5EMJ2_CORAD</name>
<dbReference type="Pfam" id="PF00884">
    <property type="entry name" value="Sulfatase"/>
    <property type="match status" value="1"/>
</dbReference>
<protein>
    <submittedName>
        <fullName evidence="9">Sulfatase</fullName>
    </submittedName>
</protein>
<dbReference type="RefSeq" id="WP_013042123.1">
    <property type="nucleotide sequence ID" value="NC_014008.1"/>
</dbReference>
<organism evidence="9 10">
    <name type="scientific">Coraliomargarita akajimensis (strain DSM 45221 / IAM 15411 / JCM 23193 / KCTC 12865 / 04OKA010-24)</name>
    <dbReference type="NCBI Taxonomy" id="583355"/>
    <lineage>
        <taxon>Bacteria</taxon>
        <taxon>Pseudomonadati</taxon>
        <taxon>Verrucomicrobiota</taxon>
        <taxon>Opitutia</taxon>
        <taxon>Puniceicoccales</taxon>
        <taxon>Coraliomargaritaceae</taxon>
        <taxon>Coraliomargarita</taxon>
    </lineage>
</organism>
<dbReference type="PANTHER" id="PTHR42693">
    <property type="entry name" value="ARYLSULFATASE FAMILY MEMBER"/>
    <property type="match status" value="1"/>
</dbReference>
<evidence type="ECO:0000256" key="7">
    <source>
        <dbReference type="SAM" id="SignalP"/>
    </source>
</evidence>
<dbReference type="InterPro" id="IPR017850">
    <property type="entry name" value="Alkaline_phosphatase_core_sf"/>
</dbReference>
<dbReference type="KEGG" id="caa:Caka_0373"/>
<comment type="similarity">
    <text evidence="2">Belongs to the sulfatase family.</text>
</comment>
<accession>D5EMJ2</accession>
<sequence>MKRFLPIISVLLALVSVLSAERKQPNILFIITDDQFNDHFGFLGGNSLTPNIDRLANEGIYFENGFVSSSVCSPSRYTCMSGHFASRCPQPYFQTGTTEDGVTRILWNLGFAEGQPSIPSVLRDGGYATGFTGKWHLNGTMHLIDHIEKGADPYDPEVQKVMHNNHSIIANEIKRYGFDFADAVYGGNPDDDKTLINTGCNVHNQEWNTKAALDFIEANKDGPWYMYFAPTLMHVPDPYASLTGDPRKSGMGILDEPITGVQPSRESVIERTKAAGIPDKNKAATWLDDGIGAIMQRLEELDLAEDTLIIFFNDNGMEYHSKGTNYQGGIRTQIMAYWPGVIEPGARPQELVQNTDFGATFFDIAGITPPDDMMLDGYSLLPIFKGEQPANWRKAVYSEIGLARGVSTADWSYVAFYVPPSLQRTKEERIAEAKEYYYGEMSEQHPWMLDQYPFLEDAPYFQLGMKPGGFAFERWQLKDPENTPWAPSYFDQDQLFNIKNDPTETTNLADNPEYAEQLKKMQKLLVQYLDDLPGAYPGLKQAK</sequence>
<evidence type="ECO:0000256" key="1">
    <source>
        <dbReference type="ARBA" id="ARBA00001913"/>
    </source>
</evidence>
<gene>
    <name evidence="9" type="ordered locus">Caka_0373</name>
</gene>
<evidence type="ECO:0000256" key="4">
    <source>
        <dbReference type="ARBA" id="ARBA00022729"/>
    </source>
</evidence>
<proteinExistence type="inferred from homology"/>
<evidence type="ECO:0000256" key="2">
    <source>
        <dbReference type="ARBA" id="ARBA00008779"/>
    </source>
</evidence>
<dbReference type="InterPro" id="IPR000917">
    <property type="entry name" value="Sulfatase_N"/>
</dbReference>
<feature type="signal peptide" evidence="7">
    <location>
        <begin position="1"/>
        <end position="20"/>
    </location>
</feature>
<dbReference type="EMBL" id="CP001998">
    <property type="protein sequence ID" value="ADE53398.1"/>
    <property type="molecule type" value="Genomic_DNA"/>
</dbReference>
<dbReference type="Gene3D" id="3.40.720.10">
    <property type="entry name" value="Alkaline Phosphatase, subunit A"/>
    <property type="match status" value="2"/>
</dbReference>
<dbReference type="GO" id="GO:0004065">
    <property type="term" value="F:arylsulfatase activity"/>
    <property type="evidence" value="ECO:0007669"/>
    <property type="project" value="TreeGrafter"/>
</dbReference>
<dbReference type="OrthoDB" id="182726at2"/>